<dbReference type="RefSeq" id="WP_137096607.1">
    <property type="nucleotide sequence ID" value="NZ_SWMS01000021.1"/>
</dbReference>
<proteinExistence type="predicted"/>
<reference evidence="1 2" key="1">
    <citation type="journal article" date="2015" name="Antonie Van Leeuwenhoek">
        <title>Prauserella endophytica sp. nov., an endophytic actinobacterium isolated from Tamarix taklamakanensis.</title>
        <authorList>
            <person name="Liu J.M."/>
            <person name="Habden X."/>
            <person name="Guo L."/>
            <person name="Tuo L."/>
            <person name="Jiang Z.K."/>
            <person name="Liu S.W."/>
            <person name="Liu X.F."/>
            <person name="Chen L."/>
            <person name="Li R.F."/>
            <person name="Zhang Y.Q."/>
            <person name="Sun C.H."/>
        </authorList>
    </citation>
    <scope>NUCLEOTIDE SEQUENCE [LARGE SCALE GENOMIC DNA]</scope>
    <source>
        <strain evidence="1 2">CGMCC 4.7182</strain>
    </source>
</reference>
<evidence type="ECO:0000313" key="1">
    <source>
        <dbReference type="EMBL" id="TKG64272.1"/>
    </source>
</evidence>
<protein>
    <submittedName>
        <fullName evidence="1">Uncharacterized protein</fullName>
    </submittedName>
</protein>
<dbReference type="Proteomes" id="UP000309992">
    <property type="component" value="Unassembled WGS sequence"/>
</dbReference>
<evidence type="ECO:0000313" key="2">
    <source>
        <dbReference type="Proteomes" id="UP000309992"/>
    </source>
</evidence>
<organism evidence="1 2">
    <name type="scientific">Prauserella endophytica</name>
    <dbReference type="NCBI Taxonomy" id="1592324"/>
    <lineage>
        <taxon>Bacteria</taxon>
        <taxon>Bacillati</taxon>
        <taxon>Actinomycetota</taxon>
        <taxon>Actinomycetes</taxon>
        <taxon>Pseudonocardiales</taxon>
        <taxon>Pseudonocardiaceae</taxon>
        <taxon>Prauserella</taxon>
        <taxon>Prauserella coralliicola group</taxon>
    </lineage>
</organism>
<gene>
    <name evidence="1" type="ORF">FCN18_29120</name>
</gene>
<comment type="caution">
    <text evidence="1">The sequence shown here is derived from an EMBL/GenBank/DDBJ whole genome shotgun (WGS) entry which is preliminary data.</text>
</comment>
<name>A0ABY2RX67_9PSEU</name>
<keyword evidence="2" id="KW-1185">Reference proteome</keyword>
<sequence>MTAVTRLVTSVDADDQGDGTVSVSALHEVELADGRRVVLLADRGWGTTQSWAEASAQDLRATARVVVGPDEPFDDRTREDMESDHWNALAHAAKRQGVDVTGAGLKRLPHDVVLSEQVLARLGADPGRSGQSG</sequence>
<dbReference type="EMBL" id="SWMS01000021">
    <property type="protein sequence ID" value="TKG64272.1"/>
    <property type="molecule type" value="Genomic_DNA"/>
</dbReference>
<accession>A0ABY2RX67</accession>